<sequence>MQSSNELIHTIEKGWKFKKADLLALKDSKNGFLDGKRLYAFDIPGLQYFVRIYPNGLEEDTRGQTWIGFTANGLKERKVASELTISIESANFTTEFNHVYKKSSGNAFGFCETAEFFDSKNNFFINGEITIKINGILKAERFMVAKISRFISMIWKIKKEDLQAKKDEKNGCLRSERIDVSSFSDIKYYLKIYPNKLRNGKQSMKKVYLNTEMEKEIEAVFDFSVYLNIEMEKEKEIEAVFDFSVNTAHFDNGFPCIFKRSQGIGTTLCSPEDLFDPSKGYIVDGFLILDFNGILSIEKEKEFLIIVGDKVIEVNKQVLMDYSAVFTAMFEFRMKETIENKMIIPDFPFEIVDAAINLCYGATVPRKFGIDDICITLLSKCSKESTPVYGAESLDKDLLASLFLNTLRSVCGPDSDV</sequence>
<protein>
    <submittedName>
        <fullName evidence="2">BTB domain-containing protein</fullName>
    </submittedName>
</protein>
<reference evidence="2" key="1">
    <citation type="submission" date="2022-11" db="UniProtKB">
        <authorList>
            <consortium name="WormBaseParasite"/>
        </authorList>
    </citation>
    <scope>IDENTIFICATION</scope>
</reference>
<organism evidence="1 2">
    <name type="scientific">Panagrolaimus sp. ES5</name>
    <dbReference type="NCBI Taxonomy" id="591445"/>
    <lineage>
        <taxon>Eukaryota</taxon>
        <taxon>Metazoa</taxon>
        <taxon>Ecdysozoa</taxon>
        <taxon>Nematoda</taxon>
        <taxon>Chromadorea</taxon>
        <taxon>Rhabditida</taxon>
        <taxon>Tylenchina</taxon>
        <taxon>Panagrolaimomorpha</taxon>
        <taxon>Panagrolaimoidea</taxon>
        <taxon>Panagrolaimidae</taxon>
        <taxon>Panagrolaimus</taxon>
    </lineage>
</organism>
<evidence type="ECO:0000313" key="2">
    <source>
        <dbReference type="WBParaSite" id="ES5_v2.g24616.t1"/>
    </source>
</evidence>
<accession>A0AC34G585</accession>
<proteinExistence type="predicted"/>
<dbReference type="Proteomes" id="UP000887579">
    <property type="component" value="Unplaced"/>
</dbReference>
<dbReference type="WBParaSite" id="ES5_v2.g24616.t1">
    <property type="protein sequence ID" value="ES5_v2.g24616.t1"/>
    <property type="gene ID" value="ES5_v2.g24616"/>
</dbReference>
<name>A0AC34G585_9BILA</name>
<evidence type="ECO:0000313" key="1">
    <source>
        <dbReference type="Proteomes" id="UP000887579"/>
    </source>
</evidence>